<comment type="function">
    <text evidence="15">Catalyzes the transfer of a two-carbon ketol group from a ketose donor to an aldose acceptor, via a covalent intermediate with the cofactor thiamine pyrophosphate.</text>
</comment>
<dbReference type="EC" id="2.2.1.1" evidence="3 9"/>
<dbReference type="FunFam" id="3.40.50.970:FF:000003">
    <property type="entry name" value="Transketolase"/>
    <property type="match status" value="1"/>
</dbReference>
<dbReference type="PANTHER" id="PTHR43522:SF2">
    <property type="entry name" value="TRANSKETOLASE 1-RELATED"/>
    <property type="match status" value="1"/>
</dbReference>
<dbReference type="InterPro" id="IPR033247">
    <property type="entry name" value="Transketolase_fam"/>
</dbReference>
<gene>
    <name evidence="17" type="primary">tkt</name>
    <name evidence="17" type="ORF">JW984_15795</name>
</gene>
<evidence type="ECO:0000256" key="5">
    <source>
        <dbReference type="ARBA" id="ARBA00022723"/>
    </source>
</evidence>
<feature type="binding site" evidence="13">
    <location>
        <position position="158"/>
    </location>
    <ligand>
        <name>Mg(2+)</name>
        <dbReference type="ChEBI" id="CHEBI:18420"/>
    </ligand>
</feature>
<evidence type="ECO:0000256" key="7">
    <source>
        <dbReference type="ARBA" id="ARBA00023052"/>
    </source>
</evidence>
<keyword evidence="6 13" id="KW-0460">Magnesium</keyword>
<dbReference type="PANTHER" id="PTHR43522">
    <property type="entry name" value="TRANSKETOLASE"/>
    <property type="match status" value="1"/>
</dbReference>
<comment type="cofactor">
    <cofactor evidence="15">
        <name>Mg(2+)</name>
        <dbReference type="ChEBI" id="CHEBI:18420"/>
    </cofactor>
    <cofactor evidence="15">
        <name>Ca(2+)</name>
        <dbReference type="ChEBI" id="CHEBI:29108"/>
    </cofactor>
    <cofactor evidence="15">
        <name>Mn(2+)</name>
        <dbReference type="ChEBI" id="CHEBI:29035"/>
    </cofactor>
    <cofactor evidence="15">
        <name>Co(2+)</name>
        <dbReference type="ChEBI" id="CHEBI:48828"/>
    </cofactor>
    <text evidence="15">Binds 1 Mg(2+) ion per subunit. Can also utilize other divalent metal cations, such as Ca(2+), Mn(2+) and Co(2+).</text>
</comment>
<dbReference type="AlphaFoldDB" id="A0A9D8KGL5"/>
<protein>
    <recommendedName>
        <fullName evidence="3 9">Transketolase</fullName>
        <ecNumber evidence="3 9">2.2.1.1</ecNumber>
    </recommendedName>
</protein>
<dbReference type="SMART" id="SM00861">
    <property type="entry name" value="Transket_pyr"/>
    <property type="match status" value="1"/>
</dbReference>
<dbReference type="InterPro" id="IPR055152">
    <property type="entry name" value="Transketolase-like_C_2"/>
</dbReference>
<feature type="site" description="Important for catalytic activity" evidence="14">
    <location>
        <position position="264"/>
    </location>
</feature>
<evidence type="ECO:0000256" key="13">
    <source>
        <dbReference type="PIRSR" id="PIRSR605478-4"/>
    </source>
</evidence>
<feature type="binding site" evidence="11">
    <location>
        <position position="521"/>
    </location>
    <ligand>
        <name>substrate</name>
    </ligand>
</feature>
<evidence type="ECO:0000256" key="11">
    <source>
        <dbReference type="PIRSR" id="PIRSR605478-2"/>
    </source>
</evidence>
<dbReference type="Pfam" id="PF02779">
    <property type="entry name" value="Transket_pyr"/>
    <property type="match status" value="1"/>
</dbReference>
<dbReference type="Gene3D" id="3.40.50.970">
    <property type="match status" value="2"/>
</dbReference>
<evidence type="ECO:0000256" key="12">
    <source>
        <dbReference type="PIRSR" id="PIRSR605478-3"/>
    </source>
</evidence>
<evidence type="ECO:0000256" key="14">
    <source>
        <dbReference type="PIRSR" id="PIRSR605478-5"/>
    </source>
</evidence>
<dbReference type="Gene3D" id="3.40.50.920">
    <property type="match status" value="1"/>
</dbReference>
<dbReference type="GO" id="GO:0004802">
    <property type="term" value="F:transketolase activity"/>
    <property type="evidence" value="ECO:0007669"/>
    <property type="project" value="UniProtKB-UniRule"/>
</dbReference>
<dbReference type="FunFam" id="3.40.50.920:FF:000003">
    <property type="entry name" value="Transketolase"/>
    <property type="match status" value="1"/>
</dbReference>
<feature type="binding site" evidence="11">
    <location>
        <position position="386"/>
    </location>
    <ligand>
        <name>substrate</name>
    </ligand>
</feature>
<dbReference type="CDD" id="cd07033">
    <property type="entry name" value="TPP_PYR_DXS_TK_like"/>
    <property type="match status" value="1"/>
</dbReference>
<feature type="active site" description="Proton donor" evidence="10">
    <location>
        <position position="413"/>
    </location>
</feature>
<evidence type="ECO:0000313" key="18">
    <source>
        <dbReference type="Proteomes" id="UP000809273"/>
    </source>
</evidence>
<dbReference type="InterPro" id="IPR020826">
    <property type="entry name" value="Transketolase_BS"/>
</dbReference>
<evidence type="ECO:0000256" key="2">
    <source>
        <dbReference type="ARBA" id="ARBA00011738"/>
    </source>
</evidence>
<name>A0A9D8KGL5_9DELT</name>
<evidence type="ECO:0000256" key="9">
    <source>
        <dbReference type="NCBIfam" id="TIGR00232"/>
    </source>
</evidence>
<feature type="binding site" evidence="12">
    <location>
        <position position="69"/>
    </location>
    <ligand>
        <name>thiamine diphosphate</name>
        <dbReference type="ChEBI" id="CHEBI:58937"/>
    </ligand>
</feature>
<feature type="binding site" evidence="11">
    <location>
        <position position="470"/>
    </location>
    <ligand>
        <name>substrate</name>
    </ligand>
</feature>
<accession>A0A9D8KGL5</accession>
<feature type="binding site" evidence="13">
    <location>
        <position position="190"/>
    </location>
    <ligand>
        <name>Mg(2+)</name>
        <dbReference type="ChEBI" id="CHEBI:18420"/>
    </ligand>
</feature>
<evidence type="ECO:0000313" key="17">
    <source>
        <dbReference type="EMBL" id="MBN1574660.1"/>
    </source>
</evidence>
<feature type="binding site" evidence="12">
    <location>
        <position position="159"/>
    </location>
    <ligand>
        <name>thiamine diphosphate</name>
        <dbReference type="ChEBI" id="CHEBI:58937"/>
    </ligand>
</feature>
<sequence>MVKGDFETACINTIRLLSVDAVERAKSGHPGMPMGAAAMAYTLFTKFLKFNPKDPGWPGRDRFILSAGHGSMLLYSLLYLLGYDISLDDIKDFRQYGSKTPGHPEHGHTPGVEMTTGPLGQGFASGVGMAIALRHLAARYNKKDFKPVNDSVFAIVGDGDLMEGISSEAASLAGHLGLSNIVYLYDDNKISIEGSTKITFTEDVTERFNAYGWRVFTVQDGNNVKNIATAIKKAIKEGEKPSLIRIRTHIGFGSPNKVDSESAHGSPLGEEEAVKTKENLGWPTEPQFYVPDGVKEFFEGVGKRGELLNDKWSALMNEYSRRYPDEGRELSDIFDGKLPKGWEKALEIEFEADKKIATRAASGRAINALSGVLPNMMGGSADLAPSNNTYMKEFPEFQKGSYGGRNIRFGVREHAMASALNGMALCGMVPYGGTFLIFADYMRPAIRLASLMGLGVIYVFTHDSIGVGEDGPTHQPIEHLASLRIIPNLTVIRPADAVETAEAWRLAIENRGGPTALILTRQGLPILDRKRFPKAAEIRKGAYVLTDDGGTPDVVLIGSGSEVSLVLDAAEMLKKEKVKIRVVNMASFDLFDAQGRAYREKVLPPGVLKIAVEAASPIGWDRYVGDDGKIMAINRFGASAPGNILFEKFGFTPGAVLKTVKKLLEK</sequence>
<dbReference type="PROSITE" id="PS00801">
    <property type="entry name" value="TRANSKETOLASE_1"/>
    <property type="match status" value="1"/>
</dbReference>
<dbReference type="CDD" id="cd02012">
    <property type="entry name" value="TPP_TK"/>
    <property type="match status" value="1"/>
</dbReference>
<dbReference type="InterPro" id="IPR049557">
    <property type="entry name" value="Transketolase_CS"/>
</dbReference>
<evidence type="ECO:0000259" key="16">
    <source>
        <dbReference type="SMART" id="SM00861"/>
    </source>
</evidence>
<feature type="binding site" evidence="11">
    <location>
        <position position="29"/>
    </location>
    <ligand>
        <name>substrate</name>
    </ligand>
</feature>
<comment type="cofactor">
    <cofactor evidence="13">
        <name>Mg(2+)</name>
        <dbReference type="ChEBI" id="CHEBI:18420"/>
    </cofactor>
    <text evidence="13">Binds 1 Mg(2+) ion per subunit. Can also utilize other divalent metal cations, such as Ca(2+), Mn(2+) and Co(2+).</text>
</comment>
<feature type="site" description="Important for catalytic activity" evidence="14">
    <location>
        <position position="29"/>
    </location>
</feature>
<feature type="binding site" evidence="13">
    <location>
        <position position="188"/>
    </location>
    <ligand>
        <name>Mg(2+)</name>
        <dbReference type="ChEBI" id="CHEBI:18420"/>
    </ligand>
</feature>
<feature type="binding site" evidence="11">
    <location>
        <position position="474"/>
    </location>
    <ligand>
        <name>substrate</name>
    </ligand>
</feature>
<dbReference type="GO" id="GO:0046872">
    <property type="term" value="F:metal ion binding"/>
    <property type="evidence" value="ECO:0007669"/>
    <property type="project" value="UniProtKB-KW"/>
</dbReference>
<organism evidence="17 18">
    <name type="scientific">Candidatus Zymogenus saltonus</name>
    <dbReference type="NCBI Taxonomy" id="2844893"/>
    <lineage>
        <taxon>Bacteria</taxon>
        <taxon>Deltaproteobacteria</taxon>
        <taxon>Candidatus Zymogenia</taxon>
        <taxon>Candidatus Zymogeniales</taxon>
        <taxon>Candidatus Zymogenaceae</taxon>
        <taxon>Candidatus Zymogenus</taxon>
    </lineage>
</organism>
<comment type="subunit">
    <text evidence="2 15">Homodimer.</text>
</comment>
<dbReference type="InterPro" id="IPR009014">
    <property type="entry name" value="Transketo_C/PFOR_II"/>
</dbReference>
<reference evidence="17" key="1">
    <citation type="journal article" date="2021" name="Environ. Microbiol.">
        <title>Genomic characterization of three novel Desulfobacterota classes expand the metabolic and phylogenetic diversity of the phylum.</title>
        <authorList>
            <person name="Murphy C.L."/>
            <person name="Biggerstaff J."/>
            <person name="Eichhorn A."/>
            <person name="Ewing E."/>
            <person name="Shahan R."/>
            <person name="Soriano D."/>
            <person name="Stewart S."/>
            <person name="VanMol K."/>
            <person name="Walker R."/>
            <person name="Walters P."/>
            <person name="Elshahed M.S."/>
            <person name="Youssef N.H."/>
        </authorList>
    </citation>
    <scope>NUCLEOTIDE SEQUENCE</scope>
    <source>
        <strain evidence="17">Zod_Metabat.24</strain>
    </source>
</reference>
<keyword evidence="7 12" id="KW-0786">Thiamine pyrophosphate</keyword>
<evidence type="ECO:0000256" key="3">
    <source>
        <dbReference type="ARBA" id="ARBA00013152"/>
    </source>
</evidence>
<dbReference type="InterPro" id="IPR005478">
    <property type="entry name" value="Transketolase_bac-like"/>
</dbReference>
<dbReference type="Proteomes" id="UP000809273">
    <property type="component" value="Unassembled WGS sequence"/>
</dbReference>
<feature type="binding site" evidence="12">
    <location>
        <position position="438"/>
    </location>
    <ligand>
        <name>thiamine diphosphate</name>
        <dbReference type="ChEBI" id="CHEBI:58937"/>
    </ligand>
</feature>
<dbReference type="SUPFAM" id="SSF52518">
    <property type="entry name" value="Thiamin diphosphate-binding fold (THDP-binding)"/>
    <property type="match status" value="2"/>
</dbReference>
<comment type="cofactor">
    <cofactor evidence="12">
        <name>thiamine diphosphate</name>
        <dbReference type="ChEBI" id="CHEBI:58937"/>
    </cofactor>
    <text evidence="12">Binds 1 thiamine pyrophosphate per subunit. During the reaction, the substrate forms a covalent intermediate with the cofactor.</text>
</comment>
<evidence type="ECO:0000256" key="6">
    <source>
        <dbReference type="ARBA" id="ARBA00022842"/>
    </source>
</evidence>
<dbReference type="GO" id="GO:0006098">
    <property type="term" value="P:pentose-phosphate shunt"/>
    <property type="evidence" value="ECO:0007669"/>
    <property type="project" value="TreeGrafter"/>
</dbReference>
<keyword evidence="4 15" id="KW-0808">Transferase</keyword>
<dbReference type="NCBIfam" id="TIGR00232">
    <property type="entry name" value="tktlase_bact"/>
    <property type="match status" value="1"/>
</dbReference>
<feature type="binding site" evidence="12">
    <location>
        <position position="188"/>
    </location>
    <ligand>
        <name>thiamine diphosphate</name>
        <dbReference type="ChEBI" id="CHEBI:58937"/>
    </ligand>
</feature>
<evidence type="ECO:0000256" key="15">
    <source>
        <dbReference type="RuleBase" id="RU004996"/>
    </source>
</evidence>
<keyword evidence="5 13" id="KW-0479">Metal-binding</keyword>
<dbReference type="Pfam" id="PF00456">
    <property type="entry name" value="Transketolase_N"/>
    <property type="match status" value="1"/>
</dbReference>
<dbReference type="Pfam" id="PF22613">
    <property type="entry name" value="Transketolase_C_1"/>
    <property type="match status" value="1"/>
</dbReference>
<feature type="domain" description="Transketolase-like pyrimidine-binding" evidence="16">
    <location>
        <begin position="356"/>
        <end position="526"/>
    </location>
</feature>
<feature type="binding site" evidence="12">
    <location>
        <begin position="117"/>
        <end position="119"/>
    </location>
    <ligand>
        <name>thiamine diphosphate</name>
        <dbReference type="ChEBI" id="CHEBI:58937"/>
    </ligand>
</feature>
<keyword evidence="15" id="KW-0106">Calcium</keyword>
<dbReference type="GO" id="GO:0005829">
    <property type="term" value="C:cytosol"/>
    <property type="evidence" value="ECO:0007669"/>
    <property type="project" value="TreeGrafter"/>
</dbReference>
<dbReference type="SUPFAM" id="SSF52922">
    <property type="entry name" value="TK C-terminal domain-like"/>
    <property type="match status" value="1"/>
</dbReference>
<dbReference type="InterPro" id="IPR005475">
    <property type="entry name" value="Transketolase-like_Pyr-bd"/>
</dbReference>
<dbReference type="EMBL" id="JAFGIX010000086">
    <property type="protein sequence ID" value="MBN1574660.1"/>
    <property type="molecule type" value="Genomic_DNA"/>
</dbReference>
<feature type="binding site" evidence="11">
    <location>
        <position position="264"/>
    </location>
    <ligand>
        <name>substrate</name>
    </ligand>
</feature>
<comment type="caution">
    <text evidence="17">The sequence shown here is derived from an EMBL/GenBank/DDBJ whole genome shotgun (WGS) entry which is preliminary data.</text>
</comment>
<evidence type="ECO:0000256" key="4">
    <source>
        <dbReference type="ARBA" id="ARBA00022679"/>
    </source>
</evidence>
<evidence type="ECO:0000256" key="8">
    <source>
        <dbReference type="ARBA" id="ARBA00049473"/>
    </source>
</evidence>
<feature type="binding site" evidence="11">
    <location>
        <position position="462"/>
    </location>
    <ligand>
        <name>substrate</name>
    </ligand>
</feature>
<dbReference type="InterPro" id="IPR005474">
    <property type="entry name" value="Transketolase_N"/>
</dbReference>
<reference evidence="17" key="2">
    <citation type="submission" date="2021-01" db="EMBL/GenBank/DDBJ databases">
        <authorList>
            <person name="Hahn C.R."/>
            <person name="Youssef N.H."/>
            <person name="Elshahed M."/>
        </authorList>
    </citation>
    <scope>NUCLEOTIDE SEQUENCE</scope>
    <source>
        <strain evidence="17">Zod_Metabat.24</strain>
    </source>
</reference>
<feature type="binding site" evidence="12">
    <location>
        <position position="264"/>
    </location>
    <ligand>
        <name>thiamine diphosphate</name>
        <dbReference type="ChEBI" id="CHEBI:58937"/>
    </ligand>
</feature>
<comment type="catalytic activity">
    <reaction evidence="8 15">
        <text>D-sedoheptulose 7-phosphate + D-glyceraldehyde 3-phosphate = aldehydo-D-ribose 5-phosphate + D-xylulose 5-phosphate</text>
        <dbReference type="Rhea" id="RHEA:10508"/>
        <dbReference type="ChEBI" id="CHEBI:57483"/>
        <dbReference type="ChEBI" id="CHEBI:57737"/>
        <dbReference type="ChEBI" id="CHEBI:58273"/>
        <dbReference type="ChEBI" id="CHEBI:59776"/>
        <dbReference type="EC" id="2.2.1.1"/>
    </reaction>
</comment>
<feature type="binding site" evidence="11">
    <location>
        <position position="359"/>
    </location>
    <ligand>
        <name>substrate</name>
    </ligand>
</feature>
<dbReference type="PROSITE" id="PS00802">
    <property type="entry name" value="TRANSKETOLASE_2"/>
    <property type="match status" value="1"/>
</dbReference>
<dbReference type="FunFam" id="3.40.50.970:FF:000004">
    <property type="entry name" value="Transketolase"/>
    <property type="match status" value="1"/>
</dbReference>
<comment type="similarity">
    <text evidence="1 15">Belongs to the transketolase family.</text>
</comment>
<evidence type="ECO:0000256" key="10">
    <source>
        <dbReference type="PIRSR" id="PIRSR605478-1"/>
    </source>
</evidence>
<dbReference type="InterPro" id="IPR029061">
    <property type="entry name" value="THDP-binding"/>
</dbReference>
<evidence type="ECO:0000256" key="1">
    <source>
        <dbReference type="ARBA" id="ARBA00007131"/>
    </source>
</evidence>
<proteinExistence type="inferred from homology"/>